<dbReference type="Gene3D" id="1.10.340.70">
    <property type="match status" value="1"/>
</dbReference>
<feature type="region of interest" description="Disordered" evidence="6">
    <location>
        <begin position="1922"/>
        <end position="1950"/>
    </location>
</feature>
<dbReference type="GO" id="GO:0045296">
    <property type="term" value="F:cadherin binding"/>
    <property type="evidence" value="ECO:0007669"/>
    <property type="project" value="TreeGrafter"/>
</dbReference>
<dbReference type="GO" id="GO:0003676">
    <property type="term" value="F:nucleic acid binding"/>
    <property type="evidence" value="ECO:0007669"/>
    <property type="project" value="InterPro"/>
</dbReference>
<evidence type="ECO:0000313" key="13">
    <source>
        <dbReference type="EMBL" id="VDI25243.1"/>
    </source>
</evidence>
<dbReference type="Pfam" id="PF00665">
    <property type="entry name" value="rve"/>
    <property type="match status" value="1"/>
</dbReference>
<dbReference type="InterPro" id="IPR012337">
    <property type="entry name" value="RNaseH-like_sf"/>
</dbReference>
<reference evidence="13" key="1">
    <citation type="submission" date="2018-11" db="EMBL/GenBank/DDBJ databases">
        <authorList>
            <person name="Alioto T."/>
            <person name="Alioto T."/>
        </authorList>
    </citation>
    <scope>NUCLEOTIDE SEQUENCE</scope>
</reference>
<dbReference type="EMBL" id="UYJE01004130">
    <property type="protein sequence ID" value="VDI25243.1"/>
    <property type="molecule type" value="Genomic_DNA"/>
</dbReference>
<keyword evidence="3 5" id="KW-0106">Calcium</keyword>
<feature type="compositionally biased region" description="Acidic residues" evidence="6">
    <location>
        <begin position="1941"/>
        <end position="1950"/>
    </location>
</feature>
<dbReference type="Proteomes" id="UP000596742">
    <property type="component" value="Unassembled WGS sequence"/>
</dbReference>
<dbReference type="PROSITE" id="PS50024">
    <property type="entry name" value="SEA"/>
    <property type="match status" value="1"/>
</dbReference>
<feature type="domain" description="Fibronectin type-III" evidence="11">
    <location>
        <begin position="1025"/>
        <end position="1114"/>
    </location>
</feature>
<feature type="domain" description="SEA" evidence="7">
    <location>
        <begin position="1116"/>
        <end position="1224"/>
    </location>
</feature>
<sequence>MFNEKPVCHYVNGTYIINIDASETTIGKVNCTDPDTGDQTKYEIDGAQEVLDTFDIGQFSGDLRLLKQPEAGKNLFEFNVKVTDRSGLTASVNVKVYFSFYPPRCGSEIEVQKNEDSINCDTIITGCVDPQGGVVNYTIEGSSADAGLFNVTGTYDGKLVVCPITSLVGKVRTLQFEVFAVNEVGQTPIQMSIIVRDVNSNPYFVRLRNFTVSEKAFPGTVIGVVTAEDQDIVNQFKTLRYFIDDVQILFNIDQNKGEIRLVQIPLNASSVPEFRLQLRVTDDGGLSDTTTVYITVIDENDPPVCLNPSNIIPANVNLTTPVGAIVTSLICWDYDMKVKYRTIIYNITGDNDGIFSVNGNGQVIVAKPIPRNSKSFRFQVYVSDLVMFETGNLTQRTILDVSVAVNTNYPPQCEKIISNLQIEETKIVGDCIEEIMCNDVTLGDITIGTVTGTGSSYFEVKSRTSNTQGQLPLNLCVKNSIKDRMGSYRVAVTVTNGLGTTSVIWSLEIIDVNEPPYFVNTPYRALVPETVGIGVEVLGVSWADPDIRQDYKTVTVTSQAQSPSDAAENINFIANFNKYYISKGQNATVQNFYWFQVKATDLAGLSSTANVTIEIQDVNERPICPLTNRIINIGLLTNVGEVLDSMDCYDTDKDDDNRNLTYIITPQSDNFGVSKTGDITLTSPLLRWKDRYDLYIIVSDAGTPPLTRNINVAVNINRQIRAECSPLVDYPSIWVKDACVKLNMSCTDPTLPDTTHLQYITSGSFSAQAFTLTTVSQGVFELCYKLLGDSNTQLIVTVKNGLLDYVYNLDLQVKYAASTPEFTQSKYVKEIPEDAVVGTSVLQVNATANGGGNIRYSIQGTAYPGVLEIIPDTGIVKTNASLTIYANKDITIQVQAYDLLSQLKSSVDVDIRVKDVNEPPECKLGLPVVPAIRVDTSIDTIIQNITCSDPDVKAENRDLDYSISGLDVLTYFKTQSISPYMVKLATKALLSVTKAKFDVVVTVKDGGQPQQTITLPFELHVDLTPPVPTLEVSAVNMTAIKVKWLYQRQDFYTVTNKFTLKINTIVMNLPVNKDQTQSYVINLDPDTVYNVKLEADTNYGTVITPVVSVKTPAVPVLSTFVASIKITDDNFDSQLLDTQSYRYVTLSERVTTNMAFVLNRTPGFVSVSVMMFRRGSVIVDSLVTVNQTGTVAGTSNSIRQAVSTGFVGQMSVDPNYVIIGNGDGYVRVTGISVVGNYYQDTSVTFTCSADIIGQVGNVGVIWKLKNAVINPTTASRWRTETLPDDPQYPGRRQYQLKVNPMHTGDTGNISCHISDGKLQSDWTIDVAVIGKPIVTISPMTTTVHQGDSLNIFCQVVETYGTPSSITWHKNGESFNGGPDEIIDRANFTYHVLKISNIQTSISYSCLGVNVAGTGKQATTTITVIQSGISYKYCPTDIDMYGKRWNGTIGDTEVIVPCTGDKTGTVSRFCMKDGIWEDPDYSKCVRIDLQEVNAQSDNLKNGVEVADVDNILQTMTALTSDNYGELTSGDLEVSSSTLDNVADHASERTDSLVVDQLDNLVGISRVVKAVTTYSKAYTHVDKSVFTKLVQKDNIIVQVGKVQNKDVIFPDKSQSLPSWVTESTTKIRLNRATLGKKETETKDQYDTVNAITRFDDSNDKDDDSEDHDLSLKEIQNNDHDLKIVTEWVEKDERPDYKDISDKGFFLRSLWNQWNNLELRDGLIYRRFEDPVTKIVKMQAIIPLSERKKVLQFSHDDKCSAHLGIHKTLAKIRQSYYWPGLQNDVRTYINGCDKCAKRKSPQKSKRAPMALVEANGPMERIATDILGELPETESGNKYILVVSDYYTKWTESFAMPNMEAKTVAKIIVEEVIVRFGVPHWIHSDQGRQFESLLFQEMCCILNIKKTRTTPYHPKSDGMVERLKKKNKQTLRTESDNNTFVPLDTENDTAENDPIETPYVQDVAVHESTLLDEDVQESSHEGRRTRRKPAWMADYIVKIVFVHLT</sequence>
<dbReference type="InterPro" id="IPR003961">
    <property type="entry name" value="FN3_dom"/>
</dbReference>
<dbReference type="GO" id="GO:0008013">
    <property type="term" value="F:beta-catenin binding"/>
    <property type="evidence" value="ECO:0007669"/>
    <property type="project" value="TreeGrafter"/>
</dbReference>
<dbReference type="GO" id="GO:0016477">
    <property type="term" value="P:cell migration"/>
    <property type="evidence" value="ECO:0007669"/>
    <property type="project" value="TreeGrafter"/>
</dbReference>
<dbReference type="Pfam" id="PF17921">
    <property type="entry name" value="Integrase_H2C2"/>
    <property type="match status" value="1"/>
</dbReference>
<dbReference type="PANTHER" id="PTHR24027">
    <property type="entry name" value="CADHERIN-23"/>
    <property type="match status" value="1"/>
</dbReference>
<feature type="domain" description="Cadherin" evidence="9">
    <location>
        <begin position="640"/>
        <end position="728"/>
    </location>
</feature>
<keyword evidence="2" id="KW-0677">Repeat</keyword>
<dbReference type="PROSITE" id="PS50227">
    <property type="entry name" value="G_PROTEIN_RECEP_F2_3"/>
    <property type="match status" value="1"/>
</dbReference>
<dbReference type="InterPro" id="IPR036445">
    <property type="entry name" value="GPCR_2_extracell_dom_sf"/>
</dbReference>
<keyword evidence="4" id="KW-0472">Membrane</keyword>
<dbReference type="InterPro" id="IPR001584">
    <property type="entry name" value="Integrase_cat-core"/>
</dbReference>
<dbReference type="InterPro" id="IPR039808">
    <property type="entry name" value="Cadherin"/>
</dbReference>
<dbReference type="InterPro" id="IPR036179">
    <property type="entry name" value="Ig-like_dom_sf"/>
</dbReference>
<proteinExistence type="predicted"/>
<feature type="domain" description="Cadherin" evidence="9">
    <location>
        <begin position="121"/>
        <end position="204"/>
    </location>
</feature>
<dbReference type="SUPFAM" id="SSF82671">
    <property type="entry name" value="SEA domain"/>
    <property type="match status" value="1"/>
</dbReference>
<evidence type="ECO:0000256" key="6">
    <source>
        <dbReference type="SAM" id="MobiDB-lite"/>
    </source>
</evidence>
<organism evidence="13 14">
    <name type="scientific">Mytilus galloprovincialis</name>
    <name type="common">Mediterranean mussel</name>
    <dbReference type="NCBI Taxonomy" id="29158"/>
    <lineage>
        <taxon>Eukaryota</taxon>
        <taxon>Metazoa</taxon>
        <taxon>Spiralia</taxon>
        <taxon>Lophotrochozoa</taxon>
        <taxon>Mollusca</taxon>
        <taxon>Bivalvia</taxon>
        <taxon>Autobranchia</taxon>
        <taxon>Pteriomorphia</taxon>
        <taxon>Mytilida</taxon>
        <taxon>Mytiloidea</taxon>
        <taxon>Mytilidae</taxon>
        <taxon>Mytilinae</taxon>
        <taxon>Mytilus</taxon>
    </lineage>
</organism>
<dbReference type="InterPro" id="IPR000082">
    <property type="entry name" value="SEA_dom"/>
</dbReference>
<dbReference type="Gene3D" id="2.60.40.10">
    <property type="entry name" value="Immunoglobulins"/>
    <property type="match status" value="1"/>
</dbReference>
<dbReference type="SUPFAM" id="SSF49313">
    <property type="entry name" value="Cadherin-like"/>
    <property type="match status" value="7"/>
</dbReference>
<dbReference type="InterPro" id="IPR003599">
    <property type="entry name" value="Ig_sub"/>
</dbReference>
<dbReference type="PROSITE" id="PS50835">
    <property type="entry name" value="IG_LIKE"/>
    <property type="match status" value="2"/>
</dbReference>
<dbReference type="SUPFAM" id="SSF111418">
    <property type="entry name" value="Hormone receptor domain"/>
    <property type="match status" value="1"/>
</dbReference>
<evidence type="ECO:0000256" key="3">
    <source>
        <dbReference type="ARBA" id="ARBA00022837"/>
    </source>
</evidence>
<dbReference type="InterPro" id="IPR036364">
    <property type="entry name" value="SEA_dom_sf"/>
</dbReference>
<dbReference type="PANTHER" id="PTHR24027:SF438">
    <property type="entry name" value="CADHERIN 23"/>
    <property type="match status" value="1"/>
</dbReference>
<dbReference type="InterPro" id="IPR013783">
    <property type="entry name" value="Ig-like_fold"/>
</dbReference>
<name>A0A8B6DW81_MYTGA</name>
<feature type="domain" description="Integrase catalytic" evidence="12">
    <location>
        <begin position="1810"/>
        <end position="1928"/>
    </location>
</feature>
<keyword evidence="14" id="KW-1185">Reference proteome</keyword>
<feature type="domain" description="Ig-like" evidence="10">
    <location>
        <begin position="1332"/>
        <end position="1422"/>
    </location>
</feature>
<dbReference type="InterPro" id="IPR007110">
    <property type="entry name" value="Ig-like_dom"/>
</dbReference>
<feature type="domain" description="Cadherin" evidence="9">
    <location>
        <begin position="519"/>
        <end position="627"/>
    </location>
</feature>
<dbReference type="FunFam" id="3.30.420.10:FF:000032">
    <property type="entry name" value="Retrovirus-related Pol polyprotein from transposon 297-like Protein"/>
    <property type="match status" value="1"/>
</dbReference>
<comment type="subcellular location">
    <subcellularLocation>
        <location evidence="1">Membrane</location>
    </subcellularLocation>
</comment>
<evidence type="ECO:0000256" key="2">
    <source>
        <dbReference type="ARBA" id="ARBA00022737"/>
    </source>
</evidence>
<dbReference type="SMART" id="SM00409">
    <property type="entry name" value="IG"/>
    <property type="match status" value="2"/>
</dbReference>
<feature type="domain" description="G-protein coupled receptors family 2 profile 1" evidence="8">
    <location>
        <begin position="1404"/>
        <end position="1487"/>
    </location>
</feature>
<feature type="compositionally biased region" description="Polar residues" evidence="6">
    <location>
        <begin position="1926"/>
        <end position="1936"/>
    </location>
</feature>
<dbReference type="SUPFAM" id="SSF48726">
    <property type="entry name" value="Immunoglobulin"/>
    <property type="match status" value="1"/>
</dbReference>
<evidence type="ECO:0000259" key="7">
    <source>
        <dbReference type="PROSITE" id="PS50024"/>
    </source>
</evidence>
<comment type="caution">
    <text evidence="13">The sequence shown here is derived from an EMBL/GenBank/DDBJ whole genome shotgun (WGS) entry which is preliminary data.</text>
</comment>
<dbReference type="OrthoDB" id="6157976at2759"/>
<feature type="domain" description="Ig-like" evidence="10">
    <location>
        <begin position="1214"/>
        <end position="1327"/>
    </location>
</feature>
<evidence type="ECO:0000256" key="1">
    <source>
        <dbReference type="ARBA" id="ARBA00004370"/>
    </source>
</evidence>
<dbReference type="CDD" id="cd11304">
    <property type="entry name" value="Cadherin_repeat"/>
    <property type="match status" value="5"/>
</dbReference>
<dbReference type="Gene3D" id="4.10.1240.10">
    <property type="entry name" value="GPCR, family 2, extracellular hormone receptor domain"/>
    <property type="match status" value="1"/>
</dbReference>
<dbReference type="Pfam" id="PF13927">
    <property type="entry name" value="Ig_3"/>
    <property type="match status" value="1"/>
</dbReference>
<evidence type="ECO:0000256" key="4">
    <source>
        <dbReference type="ARBA" id="ARBA00023136"/>
    </source>
</evidence>
<dbReference type="Pfam" id="PF00028">
    <property type="entry name" value="Cadherin"/>
    <property type="match status" value="2"/>
</dbReference>
<dbReference type="GO" id="GO:0007156">
    <property type="term" value="P:homophilic cell adhesion via plasma membrane adhesion molecules"/>
    <property type="evidence" value="ECO:0007669"/>
    <property type="project" value="InterPro"/>
</dbReference>
<feature type="domain" description="Cadherin" evidence="9">
    <location>
        <begin position="823"/>
        <end position="929"/>
    </location>
</feature>
<dbReference type="SMART" id="SM00112">
    <property type="entry name" value="CA"/>
    <property type="match status" value="5"/>
</dbReference>
<evidence type="ECO:0000259" key="11">
    <source>
        <dbReference type="PROSITE" id="PS50853"/>
    </source>
</evidence>
<dbReference type="InterPro" id="IPR001879">
    <property type="entry name" value="GPCR_2_extracellular_dom"/>
</dbReference>
<evidence type="ECO:0000259" key="9">
    <source>
        <dbReference type="PROSITE" id="PS50268"/>
    </source>
</evidence>
<dbReference type="PRINTS" id="PR00205">
    <property type="entry name" value="CADHERIN"/>
</dbReference>
<dbReference type="Gene3D" id="3.30.420.10">
    <property type="entry name" value="Ribonuclease H-like superfamily/Ribonuclease H"/>
    <property type="match status" value="1"/>
</dbReference>
<dbReference type="GO" id="GO:0005509">
    <property type="term" value="F:calcium ion binding"/>
    <property type="evidence" value="ECO:0007669"/>
    <property type="project" value="UniProtKB-UniRule"/>
</dbReference>
<dbReference type="PROSITE" id="PS50853">
    <property type="entry name" value="FN3"/>
    <property type="match status" value="1"/>
</dbReference>
<dbReference type="InterPro" id="IPR036116">
    <property type="entry name" value="FN3_sf"/>
</dbReference>
<gene>
    <name evidence="13" type="ORF">MGAL_10B094148</name>
</gene>
<dbReference type="GO" id="GO:0004930">
    <property type="term" value="F:G protein-coupled receptor activity"/>
    <property type="evidence" value="ECO:0007669"/>
    <property type="project" value="InterPro"/>
</dbReference>
<evidence type="ECO:0000259" key="8">
    <source>
        <dbReference type="PROSITE" id="PS50227"/>
    </source>
</evidence>
<dbReference type="GO" id="GO:0015074">
    <property type="term" value="P:DNA integration"/>
    <property type="evidence" value="ECO:0007669"/>
    <property type="project" value="InterPro"/>
</dbReference>
<dbReference type="InterPro" id="IPR002126">
    <property type="entry name" value="Cadherin-like_dom"/>
</dbReference>
<feature type="domain" description="Cadherin" evidence="9">
    <location>
        <begin position="204"/>
        <end position="305"/>
    </location>
</feature>
<protein>
    <submittedName>
        <fullName evidence="13">Protocadherin Fat 1/2/3</fullName>
    </submittedName>
</protein>
<evidence type="ECO:0000259" key="12">
    <source>
        <dbReference type="PROSITE" id="PS50994"/>
    </source>
</evidence>
<dbReference type="InterPro" id="IPR036397">
    <property type="entry name" value="RNaseH_sf"/>
</dbReference>
<dbReference type="PROSITE" id="PS50268">
    <property type="entry name" value="CADHERIN_2"/>
    <property type="match status" value="6"/>
</dbReference>
<evidence type="ECO:0000313" key="14">
    <source>
        <dbReference type="Proteomes" id="UP000596742"/>
    </source>
</evidence>
<dbReference type="InterPro" id="IPR015919">
    <property type="entry name" value="Cadherin-like_sf"/>
</dbReference>
<dbReference type="SMART" id="SM00008">
    <property type="entry name" value="HormR"/>
    <property type="match status" value="1"/>
</dbReference>
<dbReference type="FunFam" id="1.10.340.70:FF:000001">
    <property type="entry name" value="Retrovirus-related Pol polyprotein from transposon gypsy-like Protein"/>
    <property type="match status" value="1"/>
</dbReference>
<accession>A0A8B6DW81</accession>
<dbReference type="InterPro" id="IPR041588">
    <property type="entry name" value="Integrase_H2C2"/>
</dbReference>
<feature type="domain" description="Cadherin" evidence="9">
    <location>
        <begin position="308"/>
        <end position="413"/>
    </location>
</feature>
<dbReference type="SUPFAM" id="SSF53098">
    <property type="entry name" value="Ribonuclease H-like"/>
    <property type="match status" value="1"/>
</dbReference>
<dbReference type="GO" id="GO:0016342">
    <property type="term" value="C:catenin complex"/>
    <property type="evidence" value="ECO:0007669"/>
    <property type="project" value="TreeGrafter"/>
</dbReference>
<dbReference type="Pfam" id="PF01390">
    <property type="entry name" value="SEA"/>
    <property type="match status" value="1"/>
</dbReference>
<dbReference type="Gene3D" id="2.60.40.60">
    <property type="entry name" value="Cadherins"/>
    <property type="match status" value="7"/>
</dbReference>
<dbReference type="SUPFAM" id="SSF49265">
    <property type="entry name" value="Fibronectin type III"/>
    <property type="match status" value="1"/>
</dbReference>
<evidence type="ECO:0000259" key="10">
    <source>
        <dbReference type="PROSITE" id="PS50835"/>
    </source>
</evidence>
<dbReference type="PROSITE" id="PS50994">
    <property type="entry name" value="INTEGRASE"/>
    <property type="match status" value="1"/>
</dbReference>
<evidence type="ECO:0000256" key="5">
    <source>
        <dbReference type="PROSITE-ProRule" id="PRU00043"/>
    </source>
</evidence>